<reference evidence="2 3" key="2">
    <citation type="submission" date="2019-09" db="EMBL/GenBank/DDBJ databases">
        <title>Complete Genome Sequence and Methylome Analysis of free living Spirochaetas.</title>
        <authorList>
            <person name="Leshcheva N."/>
            <person name="Mikheeva N."/>
        </authorList>
    </citation>
    <scope>NUCLEOTIDE SEQUENCE [LARGE SCALE GENOMIC DNA]</scope>
    <source>
        <strain evidence="2 3">P</strain>
    </source>
</reference>
<dbReference type="PANTHER" id="PTHR42828:SF3">
    <property type="entry name" value="THREONYLCARBAMOYL-AMP SYNTHASE"/>
    <property type="match status" value="1"/>
</dbReference>
<dbReference type="OrthoDB" id="9814580at2"/>
<dbReference type="EMBL" id="CP035807">
    <property type="protein sequence ID" value="QEN04581.1"/>
    <property type="molecule type" value="Genomic_DNA"/>
</dbReference>
<dbReference type="InterPro" id="IPR052532">
    <property type="entry name" value="SUA5_domain"/>
</dbReference>
<evidence type="ECO:0000313" key="2">
    <source>
        <dbReference type="EMBL" id="QEN04581.1"/>
    </source>
</evidence>
<proteinExistence type="predicted"/>
<dbReference type="Gene3D" id="3.90.870.10">
    <property type="entry name" value="DHBP synthase"/>
    <property type="match status" value="1"/>
</dbReference>
<dbReference type="RefSeq" id="WP_149567824.1">
    <property type="nucleotide sequence ID" value="NZ_CP035807.1"/>
</dbReference>
<dbReference type="KEGG" id="sper:EW093_07645"/>
<keyword evidence="3" id="KW-1185">Reference proteome</keyword>
<dbReference type="AlphaFoldDB" id="A0A5C1QAP5"/>
<dbReference type="Proteomes" id="UP000323824">
    <property type="component" value="Chromosome"/>
</dbReference>
<dbReference type="SUPFAM" id="SSF55821">
    <property type="entry name" value="YrdC/RibB"/>
    <property type="match status" value="1"/>
</dbReference>
<feature type="domain" description="YrdC-like" evidence="1">
    <location>
        <begin position="12"/>
        <end position="207"/>
    </location>
</feature>
<evidence type="ECO:0000259" key="1">
    <source>
        <dbReference type="PROSITE" id="PS51163"/>
    </source>
</evidence>
<dbReference type="GO" id="GO:0003725">
    <property type="term" value="F:double-stranded RNA binding"/>
    <property type="evidence" value="ECO:0007669"/>
    <property type="project" value="InterPro"/>
</dbReference>
<dbReference type="NCBIfam" id="TIGR00057">
    <property type="entry name" value="L-threonylcarbamoyladenylate synthase"/>
    <property type="match status" value="1"/>
</dbReference>
<gene>
    <name evidence="2" type="ORF">EW093_07645</name>
</gene>
<accession>A0A5C1QAP5</accession>
<reference evidence="2 3" key="1">
    <citation type="submission" date="2019-02" db="EMBL/GenBank/DDBJ databases">
        <authorList>
            <person name="Fomenkov A."/>
            <person name="Dubinina G."/>
            <person name="Grabovich M."/>
            <person name="Vincze T."/>
            <person name="Roberts R.J."/>
        </authorList>
    </citation>
    <scope>NUCLEOTIDE SEQUENCE [LARGE SCALE GENOMIC DNA]</scope>
    <source>
        <strain evidence="2 3">P</strain>
    </source>
</reference>
<evidence type="ECO:0000313" key="3">
    <source>
        <dbReference type="Proteomes" id="UP000323824"/>
    </source>
</evidence>
<dbReference type="InterPro" id="IPR017945">
    <property type="entry name" value="DHBP_synth_RibB-like_a/b_dom"/>
</dbReference>
<dbReference type="PROSITE" id="PS51163">
    <property type="entry name" value="YRDC"/>
    <property type="match status" value="1"/>
</dbReference>
<protein>
    <submittedName>
        <fullName evidence="2">Threonylcarbamoyl-AMP synthase</fullName>
    </submittedName>
</protein>
<dbReference type="Pfam" id="PF01300">
    <property type="entry name" value="Sua5_yciO_yrdC"/>
    <property type="match status" value="1"/>
</dbReference>
<name>A0A5C1QAP5_9SPIO</name>
<dbReference type="InterPro" id="IPR006070">
    <property type="entry name" value="Sua5-like_dom"/>
</dbReference>
<organism evidence="2 3">
    <name type="scientific">Thiospirochaeta perfilievii</name>
    <dbReference type="NCBI Taxonomy" id="252967"/>
    <lineage>
        <taxon>Bacteria</taxon>
        <taxon>Pseudomonadati</taxon>
        <taxon>Spirochaetota</taxon>
        <taxon>Spirochaetia</taxon>
        <taxon>Spirochaetales</taxon>
        <taxon>Spirochaetaceae</taxon>
        <taxon>Thiospirochaeta</taxon>
    </lineage>
</organism>
<dbReference type="PANTHER" id="PTHR42828">
    <property type="entry name" value="DHBP SYNTHASE RIBB-LIKE ALPHA/BETA DOMAIN-CONTAINING PROTEIN"/>
    <property type="match status" value="1"/>
</dbReference>
<sequence length="211" mass="23629">MIEYVYENNIDIRAIKKACHVLDSGGLVAFPTESSWSIGCSIDSKEGLQKLKTLKGGKKINSISVLCCDIKQIQEMATLSNSHFKLIKKYTPGPYVFILPAKSKIEKVINMKRAEVGVRIPGNNIPFELIKQYGNPLFVITAAREMTEGETWDYTFTRENLYTYGWEVEDIPGLDLVLDTGEELPINLSTVIRLTENEPELIRQGAGLIDG</sequence>